<dbReference type="PANTHER" id="PTHR11530">
    <property type="entry name" value="D-AMINO ACID OXIDASE"/>
    <property type="match status" value="1"/>
</dbReference>
<dbReference type="OMA" id="DLWELQP"/>
<dbReference type="STRING" id="695850.A0A067BT10"/>
<organism evidence="8 9">
    <name type="scientific">Saprolegnia parasitica (strain CBS 223.65)</name>
    <dbReference type="NCBI Taxonomy" id="695850"/>
    <lineage>
        <taxon>Eukaryota</taxon>
        <taxon>Sar</taxon>
        <taxon>Stramenopiles</taxon>
        <taxon>Oomycota</taxon>
        <taxon>Saprolegniomycetes</taxon>
        <taxon>Saprolegniales</taxon>
        <taxon>Saprolegniaceae</taxon>
        <taxon>Saprolegnia</taxon>
    </lineage>
</organism>
<evidence type="ECO:0000256" key="5">
    <source>
        <dbReference type="ARBA" id="ARBA00023002"/>
    </source>
</evidence>
<proteinExistence type="inferred from homology"/>
<dbReference type="GO" id="GO:0003884">
    <property type="term" value="F:D-amino-acid oxidase activity"/>
    <property type="evidence" value="ECO:0007669"/>
    <property type="project" value="InterPro"/>
</dbReference>
<dbReference type="GO" id="GO:0005737">
    <property type="term" value="C:cytoplasm"/>
    <property type="evidence" value="ECO:0007669"/>
    <property type="project" value="TreeGrafter"/>
</dbReference>
<feature type="binding site" evidence="6">
    <location>
        <position position="273"/>
    </location>
    <ligand>
        <name>D-dopa</name>
        <dbReference type="ChEBI" id="CHEBI:149689"/>
    </ligand>
</feature>
<sequence>MNIIVVGGGVVGLATALALLEAGHKRVTIVAESFDDTTSHVAGAIWRPFALSENSSTAAIDRWGHATMQWLAKLLREHGTDVVGIHRVTGREYHDTPTASHPYWAHSVEDFRFLSPAEASANGAPYGFAYSTLLVHPGKLLPWMRNQIALLGGRFETRRVASLDELQCDVVVNCTGMGAKQLVPDASAFPVRGQTIKIFNPAIKEFQMHEVNHVYTYILPRPGGEVVLGGTVQAHNYSTSCDESDIASIRARCERICPLVAGSKVLGTKAGLRPQTASGVVLLAAPRRNRHGALVIHNYGHGGSGHTLHRGCALDVLQWVPPANAKL</sequence>
<dbReference type="SUPFAM" id="SSF51971">
    <property type="entry name" value="Nucleotide-binding domain"/>
    <property type="match status" value="1"/>
</dbReference>
<dbReference type="AlphaFoldDB" id="A0A067BT10"/>
<dbReference type="GO" id="GO:0071949">
    <property type="term" value="F:FAD binding"/>
    <property type="evidence" value="ECO:0007669"/>
    <property type="project" value="InterPro"/>
</dbReference>
<dbReference type="EMBL" id="KK583666">
    <property type="protein sequence ID" value="KDO17426.1"/>
    <property type="molecule type" value="Genomic_DNA"/>
</dbReference>
<feature type="binding site" evidence="6">
    <location>
        <position position="175"/>
    </location>
    <ligand>
        <name>FAD</name>
        <dbReference type="ChEBI" id="CHEBI:57692"/>
    </ligand>
</feature>
<dbReference type="GO" id="GO:0019478">
    <property type="term" value="P:D-amino acid catabolic process"/>
    <property type="evidence" value="ECO:0007669"/>
    <property type="project" value="TreeGrafter"/>
</dbReference>
<comment type="cofactor">
    <cofactor evidence="1 6">
        <name>FAD</name>
        <dbReference type="ChEBI" id="CHEBI:57692"/>
    </cofactor>
</comment>
<dbReference type="Gene3D" id="3.40.50.720">
    <property type="entry name" value="NAD(P)-binding Rossmann-like Domain"/>
    <property type="match status" value="1"/>
</dbReference>
<evidence type="ECO:0000256" key="1">
    <source>
        <dbReference type="ARBA" id="ARBA00001974"/>
    </source>
</evidence>
<keyword evidence="5" id="KW-0560">Oxidoreductase</keyword>
<dbReference type="Gene3D" id="3.30.9.10">
    <property type="entry name" value="D-Amino Acid Oxidase, subunit A, domain 2"/>
    <property type="match status" value="1"/>
</dbReference>
<keyword evidence="9" id="KW-1185">Reference proteome</keyword>
<feature type="binding site" evidence="6">
    <location>
        <begin position="302"/>
        <end position="307"/>
    </location>
    <ligand>
        <name>FAD</name>
        <dbReference type="ChEBI" id="CHEBI:57692"/>
    </ligand>
</feature>
<feature type="binding site" evidence="6">
    <location>
        <begin position="38"/>
        <end position="39"/>
    </location>
    <ligand>
        <name>FAD</name>
        <dbReference type="ChEBI" id="CHEBI:57692"/>
    </ligand>
</feature>
<accession>A0A067BT10</accession>
<dbReference type="PROSITE" id="PS00677">
    <property type="entry name" value="DAO"/>
    <property type="match status" value="1"/>
</dbReference>
<protein>
    <recommendedName>
        <fullName evidence="7">FAD dependent oxidoreductase domain-containing protein</fullName>
    </recommendedName>
</protein>
<dbReference type="OrthoDB" id="2015447at2759"/>
<dbReference type="VEuPathDB" id="FungiDB:SPRG_17080"/>
<dbReference type="InterPro" id="IPR006181">
    <property type="entry name" value="D-amino_acid_oxidase_CS"/>
</dbReference>
<evidence type="ECO:0000256" key="6">
    <source>
        <dbReference type="PIRSR" id="PIRSR000189-1"/>
    </source>
</evidence>
<evidence type="ECO:0000313" key="9">
    <source>
        <dbReference type="Proteomes" id="UP000030745"/>
    </source>
</evidence>
<feature type="domain" description="FAD dependent oxidoreductase" evidence="7">
    <location>
        <begin position="3"/>
        <end position="315"/>
    </location>
</feature>
<gene>
    <name evidence="8" type="ORF">SPRG_17080</name>
</gene>
<evidence type="ECO:0000256" key="4">
    <source>
        <dbReference type="ARBA" id="ARBA00022827"/>
    </source>
</evidence>
<feature type="binding site" evidence="6">
    <location>
        <position position="217"/>
    </location>
    <ligand>
        <name>D-dopa</name>
        <dbReference type="ChEBI" id="CHEBI:149689"/>
    </ligand>
</feature>
<evidence type="ECO:0000259" key="7">
    <source>
        <dbReference type="Pfam" id="PF01266"/>
    </source>
</evidence>
<dbReference type="InterPro" id="IPR006076">
    <property type="entry name" value="FAD-dep_OxRdtase"/>
</dbReference>
<feature type="binding site" evidence="6">
    <location>
        <position position="160"/>
    </location>
    <ligand>
        <name>FAD</name>
        <dbReference type="ChEBI" id="CHEBI:57692"/>
    </ligand>
</feature>
<evidence type="ECO:0000256" key="2">
    <source>
        <dbReference type="ARBA" id="ARBA00006730"/>
    </source>
</evidence>
<dbReference type="PANTHER" id="PTHR11530:SF11">
    <property type="entry name" value="D-ASPARTATE OXIDASE"/>
    <property type="match status" value="1"/>
</dbReference>
<dbReference type="SUPFAM" id="SSF54373">
    <property type="entry name" value="FAD-linked reductases, C-terminal domain"/>
    <property type="match status" value="1"/>
</dbReference>
<dbReference type="Pfam" id="PF01266">
    <property type="entry name" value="DAO"/>
    <property type="match status" value="1"/>
</dbReference>
<feature type="binding site" evidence="6">
    <location>
        <position position="303"/>
    </location>
    <ligand>
        <name>D-dopa</name>
        <dbReference type="ChEBI" id="CHEBI:149689"/>
    </ligand>
</feature>
<dbReference type="PIRSF" id="PIRSF000189">
    <property type="entry name" value="D-aa_oxidase"/>
    <property type="match status" value="1"/>
</dbReference>
<dbReference type="KEGG" id="spar:SPRG_17080"/>
<dbReference type="RefSeq" id="XP_012211863.1">
    <property type="nucleotide sequence ID" value="XM_012356473.1"/>
</dbReference>
<dbReference type="InterPro" id="IPR023209">
    <property type="entry name" value="DAO"/>
</dbReference>
<evidence type="ECO:0000313" key="8">
    <source>
        <dbReference type="EMBL" id="KDO17426.1"/>
    </source>
</evidence>
<evidence type="ECO:0000256" key="3">
    <source>
        <dbReference type="ARBA" id="ARBA00022630"/>
    </source>
</evidence>
<name>A0A067BT10_SAPPC</name>
<keyword evidence="3" id="KW-0285">Flavoprotein</keyword>
<comment type="similarity">
    <text evidence="2">Belongs to the DAMOX/DASOX family.</text>
</comment>
<dbReference type="Proteomes" id="UP000030745">
    <property type="component" value="Unassembled WGS sequence"/>
</dbReference>
<dbReference type="GeneID" id="24138643"/>
<keyword evidence="4 6" id="KW-0274">FAD</keyword>
<reference evidence="8 9" key="1">
    <citation type="journal article" date="2013" name="PLoS Genet.">
        <title>Distinctive expansion of potential virulence genes in the genome of the oomycete fish pathogen Saprolegnia parasitica.</title>
        <authorList>
            <person name="Jiang R.H."/>
            <person name="de Bruijn I."/>
            <person name="Haas B.J."/>
            <person name="Belmonte R."/>
            <person name="Lobach L."/>
            <person name="Christie J."/>
            <person name="van den Ackerveken G."/>
            <person name="Bottin A."/>
            <person name="Bulone V."/>
            <person name="Diaz-Moreno S.M."/>
            <person name="Dumas B."/>
            <person name="Fan L."/>
            <person name="Gaulin E."/>
            <person name="Govers F."/>
            <person name="Grenville-Briggs L.J."/>
            <person name="Horner N.R."/>
            <person name="Levin J.Z."/>
            <person name="Mammella M."/>
            <person name="Meijer H.J."/>
            <person name="Morris P."/>
            <person name="Nusbaum C."/>
            <person name="Oome S."/>
            <person name="Phillips A.J."/>
            <person name="van Rooyen D."/>
            <person name="Rzeszutek E."/>
            <person name="Saraiva M."/>
            <person name="Secombes C.J."/>
            <person name="Seidl M.F."/>
            <person name="Snel B."/>
            <person name="Stassen J.H."/>
            <person name="Sykes S."/>
            <person name="Tripathy S."/>
            <person name="van den Berg H."/>
            <person name="Vega-Arreguin J.C."/>
            <person name="Wawra S."/>
            <person name="Young S.K."/>
            <person name="Zeng Q."/>
            <person name="Dieguez-Uribeondo J."/>
            <person name="Russ C."/>
            <person name="Tyler B.M."/>
            <person name="van West P."/>
        </authorList>
    </citation>
    <scope>NUCLEOTIDE SEQUENCE [LARGE SCALE GENOMIC DNA]</scope>
    <source>
        <strain evidence="8 9">CBS 223.65</strain>
    </source>
</reference>